<dbReference type="Proteomes" id="UP001203423">
    <property type="component" value="Unassembled WGS sequence"/>
</dbReference>
<evidence type="ECO:0000256" key="1">
    <source>
        <dbReference type="SAM" id="MobiDB-lite"/>
    </source>
</evidence>
<gene>
    <name evidence="2" type="ORF">L2764_15675</name>
</gene>
<sequence>MCNKLTINNAHLVIRNNLTKITGLFLLSSSFSIIANELIADGKIHRINATGQAIEYSIPANIGKYQYLEITTKGGDGGKSYSCFFTCKTVGGGTGATLTAIYPVDTHNTNTLTQGDRIRFIIGQKGEDDNNKYGYGGGGGGGGTGVLLSNHNSWDLMLVAGAGGGAFTSDFAGQTGKSGEAASMNGTSGKGGGGHGGSDGNGGQSYQNWSNVAGGGGGAYSDGADHDKEGEQDYATSDKVRGKLGYPNGDRGGDHGSKGGWGFGGGGASRSNLTGAGGGGGYSGGGGGEDYFGGGGGGSWPTVVTNQADIKVSIQVIYRANANSGGSVATTSPEHGFIEYRFVDFFAGVNLNRTHNNEAVIHVPKPKFLNGTDVVHNKIDRQKEFLVETEQDTHIDTKPLPNSIPPGSSLSIENSVTLTNGQVIKSAPYYIGVPMPFYMSVENSGQHFFTIDTNTYSDIGTQKGALEDVAELGLFYLVPERSMADSYCIKDGDYVSVQMQHNGQLWHWYTGEYSYVNNYYKIIAVNSTKPYARDAHFQLTNLTNPEGCTISGDKIQLKNHANGFITVNQYGQLKTSKARTDPHPDDYGAQITLHSVPTTTQETDALNPFELDIAWAGYGTSSNSIELKVTAENKTVTFTPHHLKDDIYYLRLSNALAFEQCNSESTGMQIHEIVNLVRNENQPNHLQWDFSQARVRYTEYPSLRNQWSTFDDAYFQLEGNDISSFHAWFINQDDAMHGFYAEKDMNDNWERYCPTD</sequence>
<feature type="region of interest" description="Disordered" evidence="1">
    <location>
        <begin position="174"/>
        <end position="263"/>
    </location>
</feature>
<feature type="compositionally biased region" description="Basic and acidic residues" evidence="1">
    <location>
        <begin position="223"/>
        <end position="241"/>
    </location>
</feature>
<evidence type="ECO:0000313" key="3">
    <source>
        <dbReference type="Proteomes" id="UP001203423"/>
    </source>
</evidence>
<dbReference type="EMBL" id="JAKIKS010000064">
    <property type="protein sequence ID" value="MCL1125871.1"/>
    <property type="molecule type" value="Genomic_DNA"/>
</dbReference>
<reference evidence="2 3" key="1">
    <citation type="submission" date="2022-01" db="EMBL/GenBank/DDBJ databases">
        <title>Whole genome-based taxonomy of the Shewanellaceae.</title>
        <authorList>
            <person name="Martin-Rodriguez A.J."/>
        </authorList>
    </citation>
    <scope>NUCLEOTIDE SEQUENCE [LARGE SCALE GENOMIC DNA]</scope>
    <source>
        <strain evidence="2 3">DSM 17177</strain>
    </source>
</reference>
<evidence type="ECO:0000313" key="2">
    <source>
        <dbReference type="EMBL" id="MCL1125871.1"/>
    </source>
</evidence>
<accession>A0ABT0LFE4</accession>
<name>A0ABT0LFE4_9GAMM</name>
<keyword evidence="3" id="KW-1185">Reference proteome</keyword>
<feature type="compositionally biased region" description="Gly residues" evidence="1">
    <location>
        <begin position="188"/>
        <end position="203"/>
    </location>
</feature>
<dbReference type="RefSeq" id="WP_248941212.1">
    <property type="nucleotide sequence ID" value="NZ_JAKIKS010000064.1"/>
</dbReference>
<comment type="caution">
    <text evidence="2">The sequence shown here is derived from an EMBL/GenBank/DDBJ whole genome shotgun (WGS) entry which is preliminary data.</text>
</comment>
<proteinExistence type="predicted"/>
<organism evidence="2 3">
    <name type="scientific">Shewanella surugensis</name>
    <dbReference type="NCBI Taxonomy" id="212020"/>
    <lineage>
        <taxon>Bacteria</taxon>
        <taxon>Pseudomonadati</taxon>
        <taxon>Pseudomonadota</taxon>
        <taxon>Gammaproteobacteria</taxon>
        <taxon>Alteromonadales</taxon>
        <taxon>Shewanellaceae</taxon>
        <taxon>Shewanella</taxon>
    </lineage>
</organism>
<protein>
    <submittedName>
        <fullName evidence="2">Uncharacterized protein</fullName>
    </submittedName>
</protein>